<protein>
    <recommendedName>
        <fullName evidence="11">ATP-dependent DNA helicase RecQ</fullName>
        <ecNumber evidence="10">5.6.2.4</ecNumber>
    </recommendedName>
    <alternativeName>
        <fullName evidence="12">DNA 3'-5' helicase RecQ</fullName>
    </alternativeName>
</protein>
<dbReference type="Pfam" id="PF00270">
    <property type="entry name" value="DEAD"/>
    <property type="match status" value="1"/>
</dbReference>
<dbReference type="SMART" id="SM00490">
    <property type="entry name" value="HELICc"/>
    <property type="match status" value="1"/>
</dbReference>
<evidence type="ECO:0000256" key="12">
    <source>
        <dbReference type="ARBA" id="ARBA00044550"/>
    </source>
</evidence>
<dbReference type="Pfam" id="PF16124">
    <property type="entry name" value="RecQ_Zn_bind"/>
    <property type="match status" value="1"/>
</dbReference>
<feature type="region of interest" description="Disordered" evidence="13">
    <location>
        <begin position="558"/>
        <end position="596"/>
    </location>
</feature>
<proteinExistence type="inferred from homology"/>
<dbReference type="PANTHER" id="PTHR13710">
    <property type="entry name" value="DNA HELICASE RECQ FAMILY MEMBER"/>
    <property type="match status" value="1"/>
</dbReference>
<keyword evidence="2" id="KW-0479">Metal-binding</keyword>
<evidence type="ECO:0000256" key="1">
    <source>
        <dbReference type="ARBA" id="ARBA00005446"/>
    </source>
</evidence>
<name>A0ABS3RHE7_9ACTN</name>
<gene>
    <name evidence="16" type="ORF">J4557_48210</name>
</gene>
<keyword evidence="4" id="KW-0378">Hydrolase</keyword>
<dbReference type="GO" id="GO:0004386">
    <property type="term" value="F:helicase activity"/>
    <property type="evidence" value="ECO:0007669"/>
    <property type="project" value="UniProtKB-KW"/>
</dbReference>
<dbReference type="PROSITE" id="PS51194">
    <property type="entry name" value="HELICASE_CTER"/>
    <property type="match status" value="1"/>
</dbReference>
<evidence type="ECO:0000259" key="15">
    <source>
        <dbReference type="PROSITE" id="PS51194"/>
    </source>
</evidence>
<dbReference type="CDD" id="cd17920">
    <property type="entry name" value="DEXHc_RecQ"/>
    <property type="match status" value="1"/>
</dbReference>
<dbReference type="PANTHER" id="PTHR13710:SF105">
    <property type="entry name" value="ATP-DEPENDENT DNA HELICASE Q1"/>
    <property type="match status" value="1"/>
</dbReference>
<evidence type="ECO:0000256" key="2">
    <source>
        <dbReference type="ARBA" id="ARBA00022723"/>
    </source>
</evidence>
<keyword evidence="6" id="KW-0067">ATP-binding</keyword>
<dbReference type="InterPro" id="IPR032284">
    <property type="entry name" value="RecQ_Zn-bd"/>
</dbReference>
<dbReference type="EMBL" id="JAGEOK010000072">
    <property type="protein sequence ID" value="MBO2445312.1"/>
    <property type="molecule type" value="Genomic_DNA"/>
</dbReference>
<evidence type="ECO:0000256" key="8">
    <source>
        <dbReference type="ARBA" id="ARBA00023235"/>
    </source>
</evidence>
<dbReference type="NCBIfam" id="TIGR00614">
    <property type="entry name" value="recQ_fam"/>
    <property type="match status" value="1"/>
</dbReference>
<evidence type="ECO:0000313" key="17">
    <source>
        <dbReference type="Proteomes" id="UP000666915"/>
    </source>
</evidence>
<keyword evidence="3" id="KW-0547">Nucleotide-binding</keyword>
<feature type="compositionally biased region" description="Basic residues" evidence="13">
    <location>
        <begin position="567"/>
        <end position="584"/>
    </location>
</feature>
<dbReference type="RefSeq" id="WP_208274616.1">
    <property type="nucleotide sequence ID" value="NZ_BAAAGM010000135.1"/>
</dbReference>
<keyword evidence="17" id="KW-1185">Reference proteome</keyword>
<keyword evidence="5 16" id="KW-0347">Helicase</keyword>
<organism evidence="16 17">
    <name type="scientific">Actinomadura nitritigenes</name>
    <dbReference type="NCBI Taxonomy" id="134602"/>
    <lineage>
        <taxon>Bacteria</taxon>
        <taxon>Bacillati</taxon>
        <taxon>Actinomycetota</taxon>
        <taxon>Actinomycetes</taxon>
        <taxon>Streptosporangiales</taxon>
        <taxon>Thermomonosporaceae</taxon>
        <taxon>Actinomadura</taxon>
    </lineage>
</organism>
<comment type="catalytic activity">
    <reaction evidence="9">
        <text>Couples ATP hydrolysis with the unwinding of duplex DNA by translocating in the 3'-5' direction.</text>
        <dbReference type="EC" id="5.6.2.4"/>
    </reaction>
</comment>
<feature type="domain" description="Helicase ATP-binding" evidence="14">
    <location>
        <begin position="37"/>
        <end position="206"/>
    </location>
</feature>
<evidence type="ECO:0000256" key="13">
    <source>
        <dbReference type="SAM" id="MobiDB-lite"/>
    </source>
</evidence>
<dbReference type="SUPFAM" id="SSF52540">
    <property type="entry name" value="P-loop containing nucleoside triphosphate hydrolases"/>
    <property type="match status" value="1"/>
</dbReference>
<dbReference type="InterPro" id="IPR004589">
    <property type="entry name" value="DNA_helicase_ATP-dep_RecQ"/>
</dbReference>
<dbReference type="InterPro" id="IPR027417">
    <property type="entry name" value="P-loop_NTPase"/>
</dbReference>
<dbReference type="InterPro" id="IPR014001">
    <property type="entry name" value="Helicase_ATP-bd"/>
</dbReference>
<dbReference type="InterPro" id="IPR036388">
    <property type="entry name" value="WH-like_DNA-bd_sf"/>
</dbReference>
<comment type="similarity">
    <text evidence="1">Belongs to the helicase family. RecQ subfamily.</text>
</comment>
<keyword evidence="8" id="KW-0413">Isomerase</keyword>
<feature type="domain" description="Helicase C-terminal" evidence="15">
    <location>
        <begin position="220"/>
        <end position="378"/>
    </location>
</feature>
<accession>A0ABS3RHE7</accession>
<sequence>MGMRDVWGRMGRRRRLRRVAREVFGWPDLRPGQGEAMEHLLRGRDVLLVMPTGGGKSAVYQVPAQLLPGPTVVISPLIALQRDQMLALTGRDAGGAVMVNSAQSEGASEDAMDQIRAGRAEYIFLSPEQLAKPSVVERLATVRPSLIAVDEAHCVSTWGHDFRPDYQRLGRVIERLGHPPVIALTATASPPVRDDILATLGLAEAQQIVRGFDRPNLSLKVRRFHEETDKRKALIEDAGGRKGLGLVYVATRRDAESYGEELTAAGLRAASYHAGMKAADRKRVHEAFQNDELDVVVATSAFGMGIDKPDVRYVLHTAPPESPESYYQEIGRAGRDGEPAAAVLYYRSQDLGLRRFFAAGKPDEEKLLQTATLLQTHGGTVPATEMRTTLGVGASKLTGLVNLLEQAGAVETTGRGHLRYVQEGPPPEEAVARATELDEKHRRVDESRIDMMRAYAETTDCRRRFLLEYLGEPYLGSCGHCDICQAGATATNRPNRTSTPPDRTEEAPFPLHAEVQHAAWGTGTVMRVEPDRITVLFGEAGYRTLSLDAIQRDNGLLTLRSDAPRPPARRGRARQRTPRTRRNKAAADSKESTTVP</sequence>
<evidence type="ECO:0000256" key="10">
    <source>
        <dbReference type="ARBA" id="ARBA00034808"/>
    </source>
</evidence>
<dbReference type="InterPro" id="IPR011545">
    <property type="entry name" value="DEAD/DEAH_box_helicase_dom"/>
</dbReference>
<dbReference type="Gene3D" id="1.10.10.10">
    <property type="entry name" value="Winged helix-like DNA-binding domain superfamily/Winged helix DNA-binding domain"/>
    <property type="match status" value="1"/>
</dbReference>
<evidence type="ECO:0000256" key="4">
    <source>
        <dbReference type="ARBA" id="ARBA00022801"/>
    </source>
</evidence>
<dbReference type="Pfam" id="PF00271">
    <property type="entry name" value="Helicase_C"/>
    <property type="match status" value="1"/>
</dbReference>
<reference evidence="16 17" key="1">
    <citation type="submission" date="2021-03" db="EMBL/GenBank/DDBJ databases">
        <authorList>
            <person name="Kanchanasin P."/>
            <person name="Saeng-In P."/>
            <person name="Phongsopitanun W."/>
            <person name="Yuki M."/>
            <person name="Kudo T."/>
            <person name="Ohkuma M."/>
            <person name="Tanasupawat S."/>
        </authorList>
    </citation>
    <scope>NUCLEOTIDE SEQUENCE [LARGE SCALE GENOMIC DNA]</scope>
    <source>
        <strain evidence="16 17">L46</strain>
    </source>
</reference>
<feature type="compositionally biased region" description="Basic and acidic residues" evidence="13">
    <location>
        <begin position="585"/>
        <end position="596"/>
    </location>
</feature>
<evidence type="ECO:0000256" key="9">
    <source>
        <dbReference type="ARBA" id="ARBA00034617"/>
    </source>
</evidence>
<dbReference type="SMART" id="SM00487">
    <property type="entry name" value="DEXDc"/>
    <property type="match status" value="1"/>
</dbReference>
<comment type="caution">
    <text evidence="16">The sequence shown here is derived from an EMBL/GenBank/DDBJ whole genome shotgun (WGS) entry which is preliminary data.</text>
</comment>
<evidence type="ECO:0000256" key="11">
    <source>
        <dbReference type="ARBA" id="ARBA00044535"/>
    </source>
</evidence>
<dbReference type="Gene3D" id="3.40.50.300">
    <property type="entry name" value="P-loop containing nucleotide triphosphate hydrolases"/>
    <property type="match status" value="2"/>
</dbReference>
<dbReference type="EC" id="5.6.2.4" evidence="10"/>
<evidence type="ECO:0000313" key="16">
    <source>
        <dbReference type="EMBL" id="MBO2445312.1"/>
    </source>
</evidence>
<evidence type="ECO:0000259" key="14">
    <source>
        <dbReference type="PROSITE" id="PS51192"/>
    </source>
</evidence>
<dbReference type="PROSITE" id="PS51192">
    <property type="entry name" value="HELICASE_ATP_BIND_1"/>
    <property type="match status" value="1"/>
</dbReference>
<dbReference type="Proteomes" id="UP000666915">
    <property type="component" value="Unassembled WGS sequence"/>
</dbReference>
<keyword evidence="7" id="KW-0238">DNA-binding</keyword>
<dbReference type="InterPro" id="IPR001650">
    <property type="entry name" value="Helicase_C-like"/>
</dbReference>
<evidence type="ECO:0000256" key="6">
    <source>
        <dbReference type="ARBA" id="ARBA00022840"/>
    </source>
</evidence>
<evidence type="ECO:0000256" key="7">
    <source>
        <dbReference type="ARBA" id="ARBA00023125"/>
    </source>
</evidence>
<evidence type="ECO:0000256" key="5">
    <source>
        <dbReference type="ARBA" id="ARBA00022806"/>
    </source>
</evidence>
<evidence type="ECO:0000256" key="3">
    <source>
        <dbReference type="ARBA" id="ARBA00022741"/>
    </source>
</evidence>